<gene>
    <name evidence="1" type="ORF">METZ01_LOCUS67988</name>
</gene>
<dbReference type="PANTHER" id="PTHR35024:SF4">
    <property type="entry name" value="POLYMER-FORMING CYTOSKELETAL PROTEIN"/>
    <property type="match status" value="1"/>
</dbReference>
<dbReference type="Pfam" id="PF04519">
    <property type="entry name" value="Bactofilin"/>
    <property type="match status" value="1"/>
</dbReference>
<organism evidence="1">
    <name type="scientific">marine metagenome</name>
    <dbReference type="NCBI Taxonomy" id="408172"/>
    <lineage>
        <taxon>unclassified sequences</taxon>
        <taxon>metagenomes</taxon>
        <taxon>ecological metagenomes</taxon>
    </lineage>
</organism>
<reference evidence="1" key="1">
    <citation type="submission" date="2018-05" db="EMBL/GenBank/DDBJ databases">
        <authorList>
            <person name="Lanie J.A."/>
            <person name="Ng W.-L."/>
            <person name="Kazmierczak K.M."/>
            <person name="Andrzejewski T.M."/>
            <person name="Davidsen T.M."/>
            <person name="Wayne K.J."/>
            <person name="Tettelin H."/>
            <person name="Glass J.I."/>
            <person name="Rusch D."/>
            <person name="Podicherti R."/>
            <person name="Tsui H.-C.T."/>
            <person name="Winkler M.E."/>
        </authorList>
    </citation>
    <scope>NUCLEOTIDE SEQUENCE</scope>
</reference>
<dbReference type="AlphaFoldDB" id="A0A381TH88"/>
<evidence type="ECO:0000313" key="1">
    <source>
        <dbReference type="EMBL" id="SVA15134.1"/>
    </source>
</evidence>
<dbReference type="EMBL" id="UINC01004548">
    <property type="protein sequence ID" value="SVA15134.1"/>
    <property type="molecule type" value="Genomic_DNA"/>
</dbReference>
<dbReference type="InterPro" id="IPR007607">
    <property type="entry name" value="BacA/B"/>
</dbReference>
<protein>
    <recommendedName>
        <fullName evidence="2">Polymer-forming cytoskeletal protein</fullName>
    </recommendedName>
</protein>
<proteinExistence type="predicted"/>
<evidence type="ECO:0008006" key="2">
    <source>
        <dbReference type="Google" id="ProtNLM"/>
    </source>
</evidence>
<sequence length="125" mass="13226">MPNQNTAANKGLGFLGEDLYVEGTIHSQKKMVVSGTVDGSVFCDQEIVVSETGQVKGKIEGNIVLVAGKINGDLLVHERLEVNVTANIKGEVQVPSGKLLIQEGAKLDAQCIILNKEPSGKKALT</sequence>
<name>A0A381TH88_9ZZZZ</name>
<accession>A0A381TH88</accession>
<dbReference type="PANTHER" id="PTHR35024">
    <property type="entry name" value="HYPOTHETICAL CYTOSOLIC PROTEIN"/>
    <property type="match status" value="1"/>
</dbReference>